<dbReference type="GO" id="GO:0007399">
    <property type="term" value="P:nervous system development"/>
    <property type="evidence" value="ECO:0007669"/>
    <property type="project" value="TreeGrafter"/>
</dbReference>
<keyword evidence="3" id="KW-1185">Reference proteome</keyword>
<comment type="caution">
    <text evidence="2">The sequence shown here is derived from an EMBL/GenBank/DDBJ whole genome shotgun (WGS) entry which is preliminary data.</text>
</comment>
<dbReference type="Pfam" id="PF06979">
    <property type="entry name" value="TMEM70"/>
    <property type="match status" value="1"/>
</dbReference>
<feature type="transmembrane region" description="Helical" evidence="1">
    <location>
        <begin position="74"/>
        <end position="92"/>
    </location>
</feature>
<reference evidence="2 3" key="1">
    <citation type="submission" date="2021-06" db="EMBL/GenBank/DDBJ databases">
        <title>Caerostris extrusa draft genome.</title>
        <authorList>
            <person name="Kono N."/>
            <person name="Arakawa K."/>
        </authorList>
    </citation>
    <scope>NUCLEOTIDE SEQUENCE [LARGE SCALE GENOMIC DNA]</scope>
</reference>
<organism evidence="2 3">
    <name type="scientific">Caerostris extrusa</name>
    <name type="common">Bark spider</name>
    <name type="synonym">Caerostris bankana</name>
    <dbReference type="NCBI Taxonomy" id="172846"/>
    <lineage>
        <taxon>Eukaryota</taxon>
        <taxon>Metazoa</taxon>
        <taxon>Ecdysozoa</taxon>
        <taxon>Arthropoda</taxon>
        <taxon>Chelicerata</taxon>
        <taxon>Arachnida</taxon>
        <taxon>Araneae</taxon>
        <taxon>Araneomorphae</taxon>
        <taxon>Entelegynae</taxon>
        <taxon>Araneoidea</taxon>
        <taxon>Araneidae</taxon>
        <taxon>Caerostris</taxon>
    </lineage>
</organism>
<dbReference type="GO" id="GO:0005739">
    <property type="term" value="C:mitochondrion"/>
    <property type="evidence" value="ECO:0007669"/>
    <property type="project" value="TreeGrafter"/>
</dbReference>
<accession>A0AAV4SA34</accession>
<proteinExistence type="predicted"/>
<evidence type="ECO:0000313" key="2">
    <source>
        <dbReference type="EMBL" id="GIY30505.1"/>
    </source>
</evidence>
<sequence length="172" mass="19583">METVPVAEWLLDIKVLNTLTSANVKISTQTVLTSDSKQVTLRDTESLQRNRNMTSQSEEKSWRDLNLGAAKHRLISAVSCFSIGFLTAFICYKLPSRMIKLITLSKGGRTASFVTYGSFGKTEEFKVPLQQLTCVVTRDQATSYIPIKIKNRWFYYLIDCRGQFHQPALFLM</sequence>
<evidence type="ECO:0000313" key="3">
    <source>
        <dbReference type="Proteomes" id="UP001054945"/>
    </source>
</evidence>
<dbReference type="InterPro" id="IPR045325">
    <property type="entry name" value="TMEM70/TMEM186/TMEM223"/>
</dbReference>
<keyword evidence="1 2" id="KW-0812">Transmembrane</keyword>
<dbReference type="EMBL" id="BPLR01009240">
    <property type="protein sequence ID" value="GIY30505.1"/>
    <property type="molecule type" value="Genomic_DNA"/>
</dbReference>
<protein>
    <submittedName>
        <fullName evidence="2">Transmembrane protein 223</fullName>
    </submittedName>
</protein>
<dbReference type="AlphaFoldDB" id="A0AAV4SA34"/>
<evidence type="ECO:0000256" key="1">
    <source>
        <dbReference type="SAM" id="Phobius"/>
    </source>
</evidence>
<gene>
    <name evidence="2" type="primary">tmem223</name>
    <name evidence="2" type="ORF">CEXT_712891</name>
</gene>
<name>A0AAV4SA34_CAEEX</name>
<keyword evidence="1" id="KW-1133">Transmembrane helix</keyword>
<dbReference type="Proteomes" id="UP001054945">
    <property type="component" value="Unassembled WGS sequence"/>
</dbReference>
<dbReference type="PANTHER" id="PTHR14549">
    <property type="entry name" value="TRANSMEMBRANE PROTEIN 223"/>
    <property type="match status" value="1"/>
</dbReference>
<dbReference type="InterPro" id="IPR026100">
    <property type="entry name" value="Tmem223"/>
</dbReference>
<dbReference type="PANTHER" id="PTHR14549:SF2">
    <property type="entry name" value="TRANSMEMBRANE PROTEIN 223"/>
    <property type="match status" value="1"/>
</dbReference>
<keyword evidence="1" id="KW-0472">Membrane</keyword>